<accession>A0ACC2KA88</accession>
<dbReference type="EMBL" id="CM056812">
    <property type="protein sequence ID" value="KAJ8618053.1"/>
    <property type="molecule type" value="Genomic_DNA"/>
</dbReference>
<dbReference type="Proteomes" id="UP001234297">
    <property type="component" value="Chromosome 4"/>
</dbReference>
<sequence length="107" mass="11561">MDSVIWEIRDRSQLSLSARSQLDLSLSASLIEISGSSPTALLLLSIELSRLCTSSLIEVSLSVLPASRASSLPISRCSPDLVELFCPRCYSPSLVDLPHATFDSKPI</sequence>
<evidence type="ECO:0000313" key="2">
    <source>
        <dbReference type="Proteomes" id="UP001234297"/>
    </source>
</evidence>
<comment type="caution">
    <text evidence="1">The sequence shown here is derived from an EMBL/GenBank/DDBJ whole genome shotgun (WGS) entry which is preliminary data.</text>
</comment>
<name>A0ACC2KA88_PERAE</name>
<organism evidence="1 2">
    <name type="scientific">Persea americana</name>
    <name type="common">Avocado</name>
    <dbReference type="NCBI Taxonomy" id="3435"/>
    <lineage>
        <taxon>Eukaryota</taxon>
        <taxon>Viridiplantae</taxon>
        <taxon>Streptophyta</taxon>
        <taxon>Embryophyta</taxon>
        <taxon>Tracheophyta</taxon>
        <taxon>Spermatophyta</taxon>
        <taxon>Magnoliopsida</taxon>
        <taxon>Magnoliidae</taxon>
        <taxon>Laurales</taxon>
        <taxon>Lauraceae</taxon>
        <taxon>Persea</taxon>
    </lineage>
</organism>
<evidence type="ECO:0000313" key="1">
    <source>
        <dbReference type="EMBL" id="KAJ8618053.1"/>
    </source>
</evidence>
<protein>
    <submittedName>
        <fullName evidence="1">Uncharacterized protein</fullName>
    </submittedName>
</protein>
<reference evidence="1 2" key="1">
    <citation type="journal article" date="2022" name="Hortic Res">
        <title>A haplotype resolved chromosomal level avocado genome allows analysis of novel avocado genes.</title>
        <authorList>
            <person name="Nath O."/>
            <person name="Fletcher S.J."/>
            <person name="Hayward A."/>
            <person name="Shaw L.M."/>
            <person name="Masouleh A.K."/>
            <person name="Furtado A."/>
            <person name="Henry R.J."/>
            <person name="Mitter N."/>
        </authorList>
    </citation>
    <scope>NUCLEOTIDE SEQUENCE [LARGE SCALE GENOMIC DNA]</scope>
    <source>
        <strain evidence="2">cv. Hass</strain>
    </source>
</reference>
<keyword evidence="2" id="KW-1185">Reference proteome</keyword>
<proteinExistence type="predicted"/>
<gene>
    <name evidence="1" type="ORF">MRB53_014239</name>
</gene>